<accession>A0A517R2N6</accession>
<evidence type="ECO:0000256" key="2">
    <source>
        <dbReference type="SAM" id="Phobius"/>
    </source>
</evidence>
<proteinExistence type="predicted"/>
<dbReference type="AlphaFoldDB" id="A0A517R2N6"/>
<evidence type="ECO:0000313" key="4">
    <source>
        <dbReference type="Proteomes" id="UP000317318"/>
    </source>
</evidence>
<dbReference type="EMBL" id="CP036268">
    <property type="protein sequence ID" value="QDT38128.1"/>
    <property type="molecule type" value="Genomic_DNA"/>
</dbReference>
<evidence type="ECO:0000313" key="3">
    <source>
        <dbReference type="EMBL" id="QDT38128.1"/>
    </source>
</evidence>
<feature type="transmembrane region" description="Helical" evidence="2">
    <location>
        <begin position="27"/>
        <end position="48"/>
    </location>
</feature>
<protein>
    <submittedName>
        <fullName evidence="3">Uncharacterized protein</fullName>
    </submittedName>
</protein>
<dbReference type="OrthoDB" id="256197at2"/>
<dbReference type="Proteomes" id="UP000317318">
    <property type="component" value="Chromosome"/>
</dbReference>
<keyword evidence="2" id="KW-0472">Membrane</keyword>
<gene>
    <name evidence="3" type="ORF">Pan189_25180</name>
</gene>
<keyword evidence="4" id="KW-1185">Reference proteome</keyword>
<keyword evidence="2" id="KW-1133">Transmembrane helix</keyword>
<organism evidence="3 4">
    <name type="scientific">Stratiformator vulcanicus</name>
    <dbReference type="NCBI Taxonomy" id="2527980"/>
    <lineage>
        <taxon>Bacteria</taxon>
        <taxon>Pseudomonadati</taxon>
        <taxon>Planctomycetota</taxon>
        <taxon>Planctomycetia</taxon>
        <taxon>Planctomycetales</taxon>
        <taxon>Planctomycetaceae</taxon>
        <taxon>Stratiformator</taxon>
    </lineage>
</organism>
<dbReference type="RefSeq" id="WP_145364176.1">
    <property type="nucleotide sequence ID" value="NZ_CP036268.1"/>
</dbReference>
<name>A0A517R2N6_9PLAN</name>
<feature type="transmembrane region" description="Helical" evidence="2">
    <location>
        <begin position="68"/>
        <end position="91"/>
    </location>
</feature>
<keyword evidence="2" id="KW-0812">Transmembrane</keyword>
<reference evidence="3 4" key="1">
    <citation type="submission" date="2019-02" db="EMBL/GenBank/DDBJ databases">
        <title>Deep-cultivation of Planctomycetes and their phenomic and genomic characterization uncovers novel biology.</title>
        <authorList>
            <person name="Wiegand S."/>
            <person name="Jogler M."/>
            <person name="Boedeker C."/>
            <person name="Pinto D."/>
            <person name="Vollmers J."/>
            <person name="Rivas-Marin E."/>
            <person name="Kohn T."/>
            <person name="Peeters S.H."/>
            <person name="Heuer A."/>
            <person name="Rast P."/>
            <person name="Oberbeckmann S."/>
            <person name="Bunk B."/>
            <person name="Jeske O."/>
            <person name="Meyerdierks A."/>
            <person name="Storesund J.E."/>
            <person name="Kallscheuer N."/>
            <person name="Luecker S."/>
            <person name="Lage O.M."/>
            <person name="Pohl T."/>
            <person name="Merkel B.J."/>
            <person name="Hornburger P."/>
            <person name="Mueller R.-W."/>
            <person name="Bruemmer F."/>
            <person name="Labrenz M."/>
            <person name="Spormann A.M."/>
            <person name="Op den Camp H."/>
            <person name="Overmann J."/>
            <person name="Amann R."/>
            <person name="Jetten M.S.M."/>
            <person name="Mascher T."/>
            <person name="Medema M.H."/>
            <person name="Devos D.P."/>
            <person name="Kaster A.-K."/>
            <person name="Ovreas L."/>
            <person name="Rohde M."/>
            <person name="Galperin M.Y."/>
            <person name="Jogler C."/>
        </authorList>
    </citation>
    <scope>NUCLEOTIDE SEQUENCE [LARGE SCALE GENOMIC DNA]</scope>
    <source>
        <strain evidence="3 4">Pan189</strain>
    </source>
</reference>
<keyword evidence="1" id="KW-0175">Coiled coil</keyword>
<feature type="coiled-coil region" evidence="1">
    <location>
        <begin position="779"/>
        <end position="826"/>
    </location>
</feature>
<dbReference type="KEGG" id="svp:Pan189_25180"/>
<feature type="transmembrane region" description="Helical" evidence="2">
    <location>
        <begin position="164"/>
        <end position="181"/>
    </location>
</feature>
<sequence length="841" mass="94111">MADPVRSDTFDKLRQVLVGLRRRIRRYVLIEGISLTVCVLGTLFWVSLLLEWGYFRLSNFEPPIALRAILIIGGIALTVGTAGVWVISRLLRNMQLRSLAMVLERRFPQLDDRLILAVETSESPDEATTRMNRILTDRAIGEVVDLLPTLRIGDVFDALPLRRAALAALVLIASIAVFGATNADAMSTWWRAFVGFEDAYRMRATRLTTSAVLPPDERVVRLNPESPLKHPRGGDLSLLIEVSDTPRPDGAEWVIPEQVTVYSRDGRGASSVVPAVQVGETQFRVVIEEVVDDLRLWVSGNDYTDRVPYVVQIVDAPRMDSAALAILYPAYMQRNRQDEDGGPIPDATPLTGPAVEIPVESYFDFEITFNKPMLNARVRFGGDELTIGDFRDSTGDAERSFRAAYVVEGIEGEPPTRTLLEENWARGLWDETRTRLTLPLLVTDAARGVISEPPEGRPGPVGQPLFAVPPDVLMRLWVEDFDEIATVEPVRIELRAIPDLPPEINTRPTGIGGLITRTAVIPVAGQVRDDFGIRDAQFEYQLQAKSAPDDAPQAGWIPRTLRRPPSGLPTVFELGRSDDEEYEWLDTAPLDLELGDVLSVVVIAEDANDLIGPQVTRGEVFQFRVVTAEELLGVLFNAELNQRKTFEQVIEEIEDVRTDLSGAIENATKVSTLRESGDRDELRTAVLAVRRSADRAYAELSQNRQSTATIADEFRQIFQQLVNNRIHTEAQLERIDSRILEPLDMLVDNSFPAATDSVAEIRRADRETRPVEPYLRRSIDQVEDMLRTMREVLDEMQSLADMQEALQELSSIYKDLSDVKAKTKEEQKRDILNNLGGGLFE</sequence>
<evidence type="ECO:0000256" key="1">
    <source>
        <dbReference type="SAM" id="Coils"/>
    </source>
</evidence>